<feature type="transmembrane region" description="Helical" evidence="1">
    <location>
        <begin position="216"/>
        <end position="234"/>
    </location>
</feature>
<protein>
    <recommendedName>
        <fullName evidence="4">DoxX-like family protein</fullName>
    </recommendedName>
</protein>
<sequence length="300" mass="34039">MKRRPLYIETKINCNLDTLWTYTQDPSTHQQWDLRFSEITYLPKDNPTSPQRFLYSTKIGFGFKVNGIGESVATKTKDSGESTSVLKFSSDSNLSVIRQGSGYWKYVPEQGGIKFFTGYDYQTRWGIFGQIFDKFIFRPLMVWATAWSFDCLKNWIEKGLHPKQVIKAKLTVVISGIALSLVWIYQGLIPKLLFTDTGEVEILKQSGLFTGNEKSVLTFIGWAEILFGLSILFIHKKFLHIINIFALLLLSATAFFSNAMIFTFPFNPFSLNLSMIAISTIAILNVGCLPKASNSITKQK</sequence>
<reference evidence="2 3" key="1">
    <citation type="journal article" date="2015" name="Int. J. Syst. Evol. Microbiol.">
        <title>Flavisolibacter ginsenosidimutans sp. nov., with ginsenoside-converting activity isolated from soil used for cultivating ginseng.</title>
        <authorList>
            <person name="Zhao Y."/>
            <person name="Liu Q."/>
            <person name="Kang M.S."/>
            <person name="Jin F."/>
            <person name="Yu H."/>
            <person name="Im W.T."/>
        </authorList>
    </citation>
    <scope>NUCLEOTIDE SEQUENCE [LARGE SCALE GENOMIC DNA]</scope>
    <source>
        <strain evidence="2 3">Gsoil 636</strain>
    </source>
</reference>
<evidence type="ECO:0008006" key="4">
    <source>
        <dbReference type="Google" id="ProtNLM"/>
    </source>
</evidence>
<gene>
    <name evidence="2" type="ORF">FSB75_18000</name>
</gene>
<keyword evidence="1" id="KW-1133">Transmembrane helix</keyword>
<accession>A0A5B8UP29</accession>
<keyword evidence="1" id="KW-0472">Membrane</keyword>
<keyword evidence="3" id="KW-1185">Reference proteome</keyword>
<dbReference type="OrthoDB" id="6199084at2"/>
<dbReference type="EMBL" id="CP042433">
    <property type="protein sequence ID" value="QEC57715.1"/>
    <property type="molecule type" value="Genomic_DNA"/>
</dbReference>
<evidence type="ECO:0000256" key="1">
    <source>
        <dbReference type="SAM" id="Phobius"/>
    </source>
</evidence>
<name>A0A5B8UP29_9BACT</name>
<dbReference type="Proteomes" id="UP000321204">
    <property type="component" value="Chromosome"/>
</dbReference>
<feature type="transmembrane region" description="Helical" evidence="1">
    <location>
        <begin position="269"/>
        <end position="290"/>
    </location>
</feature>
<dbReference type="Pfam" id="PF13781">
    <property type="entry name" value="DoxX_3"/>
    <property type="match status" value="1"/>
</dbReference>
<evidence type="ECO:0000313" key="3">
    <source>
        <dbReference type="Proteomes" id="UP000321204"/>
    </source>
</evidence>
<dbReference type="AlphaFoldDB" id="A0A5B8UP29"/>
<organism evidence="2 3">
    <name type="scientific">Flavisolibacter ginsenosidimutans</name>
    <dbReference type="NCBI Taxonomy" id="661481"/>
    <lineage>
        <taxon>Bacteria</taxon>
        <taxon>Pseudomonadati</taxon>
        <taxon>Bacteroidota</taxon>
        <taxon>Chitinophagia</taxon>
        <taxon>Chitinophagales</taxon>
        <taxon>Chitinophagaceae</taxon>
        <taxon>Flavisolibacter</taxon>
    </lineage>
</organism>
<dbReference type="KEGG" id="fgg:FSB75_18000"/>
<keyword evidence="1" id="KW-0812">Transmembrane</keyword>
<dbReference type="SUPFAM" id="SSF55961">
    <property type="entry name" value="Bet v1-like"/>
    <property type="match status" value="1"/>
</dbReference>
<feature type="transmembrane region" description="Helical" evidence="1">
    <location>
        <begin position="170"/>
        <end position="189"/>
    </location>
</feature>
<feature type="transmembrane region" description="Helical" evidence="1">
    <location>
        <begin position="241"/>
        <end position="263"/>
    </location>
</feature>
<dbReference type="InterPro" id="IPR025695">
    <property type="entry name" value="DoxX-like"/>
</dbReference>
<evidence type="ECO:0000313" key="2">
    <source>
        <dbReference type="EMBL" id="QEC57715.1"/>
    </source>
</evidence>
<proteinExistence type="predicted"/>